<dbReference type="EMBL" id="JBBPCC010000018">
    <property type="protein sequence ID" value="MEK8130979.1"/>
    <property type="molecule type" value="Genomic_DNA"/>
</dbReference>
<evidence type="ECO:0000313" key="4">
    <source>
        <dbReference type="Proteomes" id="UP001469365"/>
    </source>
</evidence>
<feature type="compositionally biased region" description="Basic and acidic residues" evidence="1">
    <location>
        <begin position="338"/>
        <end position="348"/>
    </location>
</feature>
<proteinExistence type="predicted"/>
<feature type="compositionally biased region" description="Polar residues" evidence="1">
    <location>
        <begin position="102"/>
        <end position="117"/>
    </location>
</feature>
<evidence type="ECO:0000256" key="1">
    <source>
        <dbReference type="SAM" id="MobiDB-lite"/>
    </source>
</evidence>
<dbReference type="Pfam" id="PF16244">
    <property type="entry name" value="DUF4901"/>
    <property type="match status" value="1"/>
</dbReference>
<feature type="region of interest" description="Disordered" evidence="1">
    <location>
        <begin position="338"/>
        <end position="362"/>
    </location>
</feature>
<dbReference type="InterPro" id="IPR032599">
    <property type="entry name" value="YcdB/YcdC_rep_domain"/>
</dbReference>
<dbReference type="RefSeq" id="WP_341418120.1">
    <property type="nucleotide sequence ID" value="NZ_JBBPCC010000018.1"/>
</dbReference>
<feature type="region of interest" description="Disordered" evidence="1">
    <location>
        <begin position="93"/>
        <end position="131"/>
    </location>
</feature>
<evidence type="ECO:0000313" key="3">
    <source>
        <dbReference type="EMBL" id="MEK8130979.1"/>
    </source>
</evidence>
<evidence type="ECO:0000259" key="2">
    <source>
        <dbReference type="Pfam" id="PF16244"/>
    </source>
</evidence>
<keyword evidence="4" id="KW-1185">Reference proteome</keyword>
<organism evidence="3 4">
    <name type="scientific">Paenibacillus filicis</name>
    <dbReference type="NCBI Taxonomy" id="669464"/>
    <lineage>
        <taxon>Bacteria</taxon>
        <taxon>Bacillati</taxon>
        <taxon>Bacillota</taxon>
        <taxon>Bacilli</taxon>
        <taxon>Bacillales</taxon>
        <taxon>Paenibacillaceae</taxon>
        <taxon>Paenibacillus</taxon>
    </lineage>
</organism>
<gene>
    <name evidence="3" type="ORF">WMW72_24035</name>
</gene>
<feature type="domain" description="YcdB/YcdC repeated" evidence="2">
    <location>
        <begin position="31"/>
        <end position="194"/>
    </location>
</feature>
<accession>A0ABU9DQI6</accession>
<dbReference type="Proteomes" id="UP001469365">
    <property type="component" value="Unassembled WGS sequence"/>
</dbReference>
<sequence>MRHFLQLFTRDHDHSALSAEEVHRRSQLRLRLREQAKSLFSVPGSYRLTVDEYEAAQEGRQATVSFVWTKPGRDEGITLKFDDEGRLLDYSRDIPEEDTTDGTHSASRTWPASSYTQEAEPEDAGPPHKRPAAEQFVRQHRPDVWGRFVFLGSKPTDDGQSLHYGQEAMGLPLPRSGFRVQVHQSGEICGFTYVGEQADPVCPARLGDPGQIRTLIADTLTMELKLSLVSSYYKAASYGLRLVYEPGPIRHSFPADLAELETEVDRLMSTLSASTEASEAQTEEIWTPVPLRPDTDEPLVYMNEKFIAWTGIDPSRYEKLREIDLDHELAVVWRRRDWSSTEADRQPEETDEAGELAAACSR</sequence>
<reference evidence="3 4" key="1">
    <citation type="submission" date="2024-04" db="EMBL/GenBank/DDBJ databases">
        <title>draft genome sequnece of Paenibacillus filicis.</title>
        <authorList>
            <person name="Kim D.-U."/>
        </authorList>
    </citation>
    <scope>NUCLEOTIDE SEQUENCE [LARGE SCALE GENOMIC DNA]</scope>
    <source>
        <strain evidence="3 4">KACC14197</strain>
    </source>
</reference>
<name>A0ABU9DQI6_9BACL</name>
<protein>
    <submittedName>
        <fullName evidence="3">YcdB/YcdC domain-containing protein</fullName>
    </submittedName>
</protein>
<comment type="caution">
    <text evidence="3">The sequence shown here is derived from an EMBL/GenBank/DDBJ whole genome shotgun (WGS) entry which is preliminary data.</text>
</comment>